<keyword evidence="9" id="KW-1185">Reference proteome</keyword>
<reference evidence="8" key="1">
    <citation type="journal article" date="2020" name="J Insects Food Feed">
        <title>The yellow mealworm (Tenebrio molitor) genome: a resource for the emerging insects as food and feed industry.</title>
        <authorList>
            <person name="Eriksson T."/>
            <person name="Andere A."/>
            <person name="Kelstrup H."/>
            <person name="Emery V."/>
            <person name="Picard C."/>
        </authorList>
    </citation>
    <scope>NUCLEOTIDE SEQUENCE</scope>
    <source>
        <strain evidence="8">Stoneville</strain>
        <tissue evidence="8">Whole head</tissue>
    </source>
</reference>
<evidence type="ECO:0000256" key="4">
    <source>
        <dbReference type="PROSITE-ProRule" id="PRU00047"/>
    </source>
</evidence>
<organism evidence="8 9">
    <name type="scientific">Tenebrio molitor</name>
    <name type="common">Yellow mealworm beetle</name>
    <dbReference type="NCBI Taxonomy" id="7067"/>
    <lineage>
        <taxon>Eukaryota</taxon>
        <taxon>Metazoa</taxon>
        <taxon>Ecdysozoa</taxon>
        <taxon>Arthropoda</taxon>
        <taxon>Hexapoda</taxon>
        <taxon>Insecta</taxon>
        <taxon>Pterygota</taxon>
        <taxon>Neoptera</taxon>
        <taxon>Endopterygota</taxon>
        <taxon>Coleoptera</taxon>
        <taxon>Polyphaga</taxon>
        <taxon>Cucujiformia</taxon>
        <taxon>Tenebrionidae</taxon>
        <taxon>Tenebrio</taxon>
    </lineage>
</organism>
<protein>
    <recommendedName>
        <fullName evidence="10">Peptidase aspartic putative domain-containing protein</fullName>
    </recommendedName>
</protein>
<feature type="domain" description="CCHC-type" evidence="6">
    <location>
        <begin position="2698"/>
        <end position="2712"/>
    </location>
</feature>
<dbReference type="PROSITE" id="PS50158">
    <property type="entry name" value="ZF_CCHC"/>
    <property type="match status" value="1"/>
</dbReference>
<evidence type="ECO:0000313" key="9">
    <source>
        <dbReference type="Proteomes" id="UP000719412"/>
    </source>
</evidence>
<keyword evidence="4" id="KW-0479">Metal-binding</keyword>
<dbReference type="SUPFAM" id="SSF56219">
    <property type="entry name" value="DNase I-like"/>
    <property type="match status" value="1"/>
</dbReference>
<feature type="domain" description="Reverse transcriptase" evidence="7">
    <location>
        <begin position="3079"/>
        <end position="3396"/>
    </location>
</feature>
<dbReference type="EMBL" id="JABDTM020023937">
    <property type="protein sequence ID" value="KAH0814780.1"/>
    <property type="molecule type" value="Genomic_DNA"/>
</dbReference>
<dbReference type="InterPro" id="IPR000477">
    <property type="entry name" value="RT_dom"/>
</dbReference>
<proteinExistence type="predicted"/>
<dbReference type="Gene3D" id="3.30.420.10">
    <property type="entry name" value="Ribonuclease H-like superfamily/Ribonuclease H"/>
    <property type="match status" value="1"/>
</dbReference>
<dbReference type="PANTHER" id="PTHR47331">
    <property type="entry name" value="PHD-TYPE DOMAIN-CONTAINING PROTEIN"/>
    <property type="match status" value="1"/>
</dbReference>
<evidence type="ECO:0008006" key="10">
    <source>
        <dbReference type="Google" id="ProtNLM"/>
    </source>
</evidence>
<dbReference type="InterPro" id="IPR043502">
    <property type="entry name" value="DNA/RNA_pol_sf"/>
</dbReference>
<feature type="compositionally biased region" description="Low complexity" evidence="5">
    <location>
        <begin position="413"/>
        <end position="428"/>
    </location>
</feature>
<dbReference type="InterPro" id="IPR036875">
    <property type="entry name" value="Znf_CCHC_sf"/>
</dbReference>
<dbReference type="GO" id="GO:0008270">
    <property type="term" value="F:zinc ion binding"/>
    <property type="evidence" value="ECO:0007669"/>
    <property type="project" value="UniProtKB-KW"/>
</dbReference>
<dbReference type="SUPFAM" id="SSF57756">
    <property type="entry name" value="Retrovirus zinc finger-like domains"/>
    <property type="match status" value="1"/>
</dbReference>
<dbReference type="Pfam" id="PF00078">
    <property type="entry name" value="RVT_1"/>
    <property type="match status" value="1"/>
</dbReference>
<dbReference type="InterPro" id="IPR036691">
    <property type="entry name" value="Endo/exonu/phosph_ase_sf"/>
</dbReference>
<feature type="region of interest" description="Disordered" evidence="5">
    <location>
        <begin position="411"/>
        <end position="441"/>
    </location>
</feature>
<keyword evidence="3" id="KW-0695">RNA-directed DNA polymerase</keyword>
<evidence type="ECO:0000256" key="5">
    <source>
        <dbReference type="SAM" id="MobiDB-lite"/>
    </source>
</evidence>
<dbReference type="GO" id="GO:0006508">
    <property type="term" value="P:proteolysis"/>
    <property type="evidence" value="ECO:0007669"/>
    <property type="project" value="InterPro"/>
</dbReference>
<dbReference type="Gene3D" id="3.10.10.10">
    <property type="entry name" value="HIV Type 1 Reverse Transcriptase, subunit A, domain 1"/>
    <property type="match status" value="1"/>
</dbReference>
<sequence length="3641" mass="410268">MLSASSPSAIQLGADTEKDCYTRHSNVGPPGQRLLQSQIFLLEFFHYSLKGLLDATYLPAVFLAQHHAVEKMAAKAKENRAQRDCLKTQMFEIWEVAKSSQEQPSLRALLKRRFARAQSIFEKFEPVHSAILAHTAAQSEPDFAAEEQIRREFFEAFDEIEAIYVNYFPEIDRPGSTETNQSTSSSSNLRLPKLSLRNFNGNFSEWSSFIQFFNNAVHSRALPKLKLESSQGLRETIDKFTENRSALLALNLSHSLEDFMWLQLLLEKLDPETRKQFEAEIRSLGPAEVPKYTQLAEFVESQWRVLDSLGNCNSKSSSIASSNPNSKSKTKSVLLVDSSSPSTNCSICAGDHHIYKCPDFVSKTPRQRFEVVKSRRLCINCLRSSHQSKSCPSKSSCRSCMEKHHTMLHFNKNSTQNSSTTSQPSSSNLIETSSSAPNVPNSQLTTLTSSISNKIVLLATAVIEGSFITQKCLRRLGFRFTPSKMHVKGINPGAESISPGFSECLIRPRNSSIEQQKIIAHVLPNVTGDQPSNPVDISRWKHISNLNLADPEFNSSHRIEMLLGGDVYATLLRPGVLLGTNPGKPAAINTIFGWVINGPVDFRVPSVVNTYCTIMEPEPLEVSLKRLRQLEEVPNESFANPDDIQCERLYAASVTQGENGKYTVALPFKIQKTEFPNSRDIAIRITCPENSVQNYYIPHHCILRPDCSSTKLRVVFDASAKALNGQSLNDTLYSGPKLLKDIVNVLLKFRLHRVVFTADIRQISAPFLAIRTLLQLADDEQGRFPGAAEILRTDVYMDDIVTGCHSTAETLELQDQLIKLLQIGQFELRKWASNSLLVVDHLDSNLRQVTHEFDQDKSNSPIKILGLQWLPSPDTFSFKHLIQHLWCLGLSWDDVPPQEVIDRWGQYLAQLPEVSEIKINRHLSIGSHLSCELHGFGDASEIGFAAAYVRSIYDSVCSFASVTAWTDSMIVLGWLRSSPHRWKTFVSNRVAYIQEKISPASWRYIRSSDNPADCASRGLLPAELKNYPLWWNGPTWLCQHPDNCPIEPSTASPTDDTIINSETRPAVLLIISTEDAVDLDRVINKFSSLSKIENIVAYLLRFANNCRVSNSTRRSGPITKNEHVAALKILVKHVQRSSFQDIFQKLKTNQACPKSIQRLAPFLDEDEIIRVGGRLSKSRLYFNEKHPALLPRSHRFTRLLIEHTHKVHLHPGLKTLHFLLLQNFWILSPQRTIRSVVARCNKCFKVRPIPLEPPMAPLPAHRVQQLKPFQCVGIYFAGPFSLRKFAVEERNLQRRAFRQVKKFVQSAAEQEKIDWDFNPPSAPHFGGLWEAGVKSAKTHLRRVVGSQILTFEELNTVLVQIEAVLKHRMARFIPIDCGQQIQIFGYTVPATGRLEEHVFALQFQVKTASRLWILWLRSIFFSYTIFSIFFYFSRLISSQLRNCKVTTGVAKKETKRKRVFLVGDRGAGQLYRPSWYRKIFDSGIIVIPLSNAVSEEFAKSSRHRSAYFYRRKSLLGQVRSGQVRSGQRGSGVLSPATHAHSLLSSPFLDDTKRTQHNIHGRPIRPGIRTLLTSRASEQKPEPGKVTGPLKVTGSINGDYSLIQRSRKSLLFHHNVRKTFCLNRRAGFAKTKIFFYHPGLHRHGAVDVSGNLDFPRAHGRRQNPGLEFDSALRRLVLHESSVGDPQIRSSASGFGLPGLFFQPHPLRTLDVSKDVDRLVTIKARVKEKCFVLAKPARRCRQNVFFVRIEITPECLSREELVHELTVRGTVVSDADPAEKLAFNLKVFLSMERDGILFDTGVKLDPERELTRCKEILDEIRTLFTRVLDETILRTATTKMAHLKGRLGRLTVGPGAQMEVKGKLSADLDRVIAEFKSRAKFFNEAANVSTRSEPSLIPGIASTPLVEPVCGPGPSRSNHNWAQVIGSWGIAFQGDRKDELSVFDFLVEVREKCASHDLPQDDLLRHAKMLFSGEALVWYRMIESRVSKTARENLLKYRQTEGQSVGMFMARFEQLERHLSTPLPFTKKMAAIQRNILPYYQDRLRDKEAEICTASVAVKSTEAALNYLFRISKRNECPKLKVSICGCEFVALLDSGASRVFVGLAGWRKLRALGFEMHPTEVECCTLASASETACIDAVNVPVTSGTILGIDFWTGMGIVPNLRQLTWKFADPPIDAGNRPQVGNIITKDDLSADQRSRLEKCVERYFDGTKDSPLGCTDLVSHRITLLEDAKPLQARNYRNVIERAESEWNSPYLMVPKKDGSYRFVIDFRGVNARSKRFKRMPFGLHSAAGTFQALVDRLFTPDLEPYVLAYLDDSHHCRVPTPLLLCSHARGQTLTSPAGARPVNAFPRTRGPLPTVQLLGTNPPGKCPIMTTQPTTSTITTRRNTISTEVNVAAQLGTPVQFGDTDMRDPRSVIMVCSANLTVARDFLLALKETLNKRQTTLLALDLIQVGLNNLLCSDLATSPVSQGTPLDETKLEEMVKNAVAAQLANSTAAPTYGAIAARPPTVTPASKAPVSTPALPKFKITVVPESGCPGINTAEDTKRLLQTRPPRDYEIRVDNIVTLKDNAILLESRCDSVLKLGDSKVLKDLKLKAVPIRKRWPRMLISDVPEGTTQEQLVEELTGQNLPDSVPENFIGKIFKQNRRTQRNTESRFSAGSANFVVEVHPAARRFYLQTGRVYTTWWSHHIRDFLEVTRCYNCQRYGHISRNCNSPTACGYCSSTEHDSNACRHHDNISLALIQEPYVCQHGSAFKIPHLNGLQLAAVTSVKFLSAIIFNKDCLQPLFVPQLSTDRIVVITAQITETIVYFASVYLAPSVDIRSEIPTIQRLVEATAGSRLVIGSDFNTRSTLWFDSLNDTRSPILHEFITPNDLDIINKPGTLPTFQNSRGQSFIDITLTTPFATPNISNWQVSNSLITSDHNAISYTFTNDPAISTATTAPKRAIDYSRVTPEHVAETLQDWNNEFDRTFPALFNPEMIDQAVNYLYSTIRTCVAAKAVRRKRFAHRPDWWMDEVKRHRKIYMTKKSLFYKNRHPEYGNYLHTEMRAARDRFKRKLTAARQKKKFHKAGVLSCFTREDNSATLTPQDTLEYLLHKLLPDDDPSTNTHLQQNAQRDFTALEPLPHEAAPFTEDDLNRLIQEIKPNKAPGTDRLPGRLIKLLHPWTGRSLLRIYNACWSRGYFPQVWKRGNLVVLPFWRRRSTTDALLSYQTTVSNSPQKYVITIFVNIRGAFDNVWWPGLLSTLRDRHLPHELLAIIKSYLTDRTVLFTQGDVTTQKRITKGCPQGSVLDPTLWNFLLDPLLNAEWPKGTKVVACADDLAIIVAHDSRQTLKTIAQQALDLVTNWATENKLKLSTEKTVFMVHKSPPRVHQRDTRLLLYDALVKRVNNQRYLGLIIDPKFNFELNAAYATQRARSITLGLRRRAARHWGQSAPAALRTIYRGAILPILTYASPVWINKLTRTKVQRKYLSLYGTFARLLTSSYVSVSTDAAGVLAGLLPTDLEIDRANTLRALKRGQASLFQGELITPDMFDSTAHAGVYLQLRAEDFWRTQVLTGHGEFGCHLHRIGKEESDTCDICPGATDDPIHRILECPKYLAAQELIHEEIRAWPPQLTMIPALCNGQIFVELATATPSTIDIEPE</sequence>
<dbReference type="GO" id="GO:0003676">
    <property type="term" value="F:nucleic acid binding"/>
    <property type="evidence" value="ECO:0007669"/>
    <property type="project" value="InterPro"/>
</dbReference>
<keyword evidence="1" id="KW-0808">Transferase</keyword>
<feature type="compositionally biased region" description="Polar residues" evidence="5">
    <location>
        <begin position="429"/>
        <end position="441"/>
    </location>
</feature>
<gene>
    <name evidence="8" type="ORF">GEV33_008011</name>
</gene>
<dbReference type="Pfam" id="PF05380">
    <property type="entry name" value="Peptidase_A17"/>
    <property type="match status" value="1"/>
</dbReference>
<dbReference type="Proteomes" id="UP000719412">
    <property type="component" value="Unassembled WGS sequence"/>
</dbReference>
<evidence type="ECO:0000259" key="6">
    <source>
        <dbReference type="PROSITE" id="PS50158"/>
    </source>
</evidence>
<dbReference type="GO" id="GO:0003964">
    <property type="term" value="F:RNA-directed DNA polymerase activity"/>
    <property type="evidence" value="ECO:0007669"/>
    <property type="project" value="UniProtKB-KW"/>
</dbReference>
<keyword evidence="4" id="KW-0862">Zinc</keyword>
<dbReference type="GO" id="GO:0004190">
    <property type="term" value="F:aspartic-type endopeptidase activity"/>
    <property type="evidence" value="ECO:0007669"/>
    <property type="project" value="InterPro"/>
</dbReference>
<name>A0A8J6H9V4_TENMO</name>
<dbReference type="Gene3D" id="3.60.10.10">
    <property type="entry name" value="Endonuclease/exonuclease/phosphatase"/>
    <property type="match status" value="1"/>
</dbReference>
<dbReference type="PROSITE" id="PS50878">
    <property type="entry name" value="RT_POL"/>
    <property type="match status" value="1"/>
</dbReference>
<evidence type="ECO:0000259" key="7">
    <source>
        <dbReference type="PROSITE" id="PS50878"/>
    </source>
</evidence>
<dbReference type="PROSITE" id="PS00141">
    <property type="entry name" value="ASP_PROTEASE"/>
    <property type="match status" value="1"/>
</dbReference>
<keyword evidence="2" id="KW-0548">Nucleotidyltransferase</keyword>
<evidence type="ECO:0000256" key="3">
    <source>
        <dbReference type="ARBA" id="ARBA00022918"/>
    </source>
</evidence>
<dbReference type="InterPro" id="IPR001969">
    <property type="entry name" value="Aspartic_peptidase_AS"/>
</dbReference>
<dbReference type="InterPro" id="IPR008042">
    <property type="entry name" value="Retrotrans_Pao"/>
</dbReference>
<dbReference type="InterPro" id="IPR036397">
    <property type="entry name" value="RNaseH_sf"/>
</dbReference>
<evidence type="ECO:0000256" key="2">
    <source>
        <dbReference type="ARBA" id="ARBA00022695"/>
    </source>
</evidence>
<evidence type="ECO:0000256" key="1">
    <source>
        <dbReference type="ARBA" id="ARBA00022679"/>
    </source>
</evidence>
<comment type="caution">
    <text evidence="8">The sequence shown here is derived from an EMBL/GenBank/DDBJ whole genome shotgun (WGS) entry which is preliminary data.</text>
</comment>
<dbReference type="InterPro" id="IPR005135">
    <property type="entry name" value="Endo/exonuclease/phosphatase"/>
</dbReference>
<dbReference type="Pfam" id="PF14529">
    <property type="entry name" value="Exo_endo_phos_2"/>
    <property type="match status" value="1"/>
</dbReference>
<reference evidence="8" key="2">
    <citation type="submission" date="2021-08" db="EMBL/GenBank/DDBJ databases">
        <authorList>
            <person name="Eriksson T."/>
        </authorList>
    </citation>
    <scope>NUCLEOTIDE SEQUENCE</scope>
    <source>
        <strain evidence="8">Stoneville</strain>
        <tissue evidence="8">Whole head</tissue>
    </source>
</reference>
<dbReference type="SMART" id="SM00343">
    <property type="entry name" value="ZnF_C2HC"/>
    <property type="match status" value="3"/>
</dbReference>
<dbReference type="SUPFAM" id="SSF56672">
    <property type="entry name" value="DNA/RNA polymerases"/>
    <property type="match status" value="3"/>
</dbReference>
<dbReference type="PANTHER" id="PTHR47331:SF1">
    <property type="entry name" value="GAG-LIKE PROTEIN"/>
    <property type="match status" value="1"/>
</dbReference>
<keyword evidence="4" id="KW-0863">Zinc-finger</keyword>
<evidence type="ECO:0000313" key="8">
    <source>
        <dbReference type="EMBL" id="KAH0814780.1"/>
    </source>
</evidence>
<dbReference type="InterPro" id="IPR001878">
    <property type="entry name" value="Znf_CCHC"/>
</dbReference>
<accession>A0A8J6H9V4</accession>